<dbReference type="Gene3D" id="3.40.190.10">
    <property type="entry name" value="Periplasmic binding protein-like II"/>
    <property type="match status" value="1"/>
</dbReference>
<name>A0ABP9WWW0_9CHLR</name>
<dbReference type="EMBL" id="BAABRU010000004">
    <property type="protein sequence ID" value="GAA5527692.1"/>
    <property type="molecule type" value="Genomic_DNA"/>
</dbReference>
<dbReference type="PROSITE" id="PS51257">
    <property type="entry name" value="PROKAR_LIPOPROTEIN"/>
    <property type="match status" value="1"/>
</dbReference>
<dbReference type="Proteomes" id="UP001428290">
    <property type="component" value="Unassembled WGS sequence"/>
</dbReference>
<evidence type="ECO:0000313" key="3">
    <source>
        <dbReference type="Proteomes" id="UP001428290"/>
    </source>
</evidence>
<dbReference type="Pfam" id="PF01547">
    <property type="entry name" value="SBP_bac_1"/>
    <property type="match status" value="1"/>
</dbReference>
<dbReference type="RefSeq" id="WP_345721312.1">
    <property type="nucleotide sequence ID" value="NZ_BAABRU010000004.1"/>
</dbReference>
<feature type="signal peptide" evidence="1">
    <location>
        <begin position="1"/>
        <end position="22"/>
    </location>
</feature>
<accession>A0ABP9WWW0</accession>
<dbReference type="SUPFAM" id="SSF53850">
    <property type="entry name" value="Periplasmic binding protein-like II"/>
    <property type="match status" value="1"/>
</dbReference>
<dbReference type="InterPro" id="IPR050490">
    <property type="entry name" value="Bact_solute-bd_prot1"/>
</dbReference>
<gene>
    <name evidence="2" type="ORF">Hgul01_01485</name>
</gene>
<feature type="chain" id="PRO_5046107283" description="Extracellular solute-binding protein" evidence="1">
    <location>
        <begin position="23"/>
        <end position="508"/>
    </location>
</feature>
<dbReference type="InterPro" id="IPR006059">
    <property type="entry name" value="SBP"/>
</dbReference>
<keyword evidence="3" id="KW-1185">Reference proteome</keyword>
<evidence type="ECO:0000313" key="2">
    <source>
        <dbReference type="EMBL" id="GAA5527692.1"/>
    </source>
</evidence>
<reference evidence="2 3" key="1">
    <citation type="submission" date="2024-02" db="EMBL/GenBank/DDBJ databases">
        <title>Herpetosiphon gulosus NBRC 112829.</title>
        <authorList>
            <person name="Ichikawa N."/>
            <person name="Katano-Makiyama Y."/>
            <person name="Hidaka K."/>
        </authorList>
    </citation>
    <scope>NUCLEOTIDE SEQUENCE [LARGE SCALE GENOMIC DNA]</scope>
    <source>
        <strain evidence="2 3">NBRC 112829</strain>
    </source>
</reference>
<evidence type="ECO:0000256" key="1">
    <source>
        <dbReference type="SAM" id="SignalP"/>
    </source>
</evidence>
<sequence>MKLRSFRVLFVLNLLIALILTACGEATPTTNPTDAPAAAATTAAEIVATATTADSQPTTAPAANTASLPAVITMPEQIAGGRPVEITVVGMPPESQPTTLATWKEQVARFQQVYPNVTIIGSDYAYAPDTFAALVAGNQVPTLFEVYLTDVTKVVEQEIATDLTSVFSASKLDGLFNPNILAIASKDGKIYGIPRFAYAMGLGYNIDMLKAAGFDTPPTSWQELATMAKTLTNRDTNVAGFSFITDGGNATGWQVTTMAYTFGAKQADLVKTNSDGTYSAGFATGAPVDTLNYIKELRWNYDVLPRENLDWARNGEALATDRAALVVMAGDQFNWIRTTFPDVDLKKFGFAPLPVGPNAKSVSLVGGNIAMVNATADDDQKEAAAYFRLWTQFDPAEIQIGYDLSAKDPQYVIGAPVLPLYVGDYQTALDTLQAKYANLPVENYQLFRDAVTSGKVALELEPAIAGQEYYGAMGAVVSSILTDQAIDPAANVTEAATVFQHNVLDQLK</sequence>
<dbReference type="PANTHER" id="PTHR43649:SF16">
    <property type="entry name" value="SUGAR-BINDING LIPOPROTEIN"/>
    <property type="match status" value="1"/>
</dbReference>
<comment type="caution">
    <text evidence="2">The sequence shown here is derived from an EMBL/GenBank/DDBJ whole genome shotgun (WGS) entry which is preliminary data.</text>
</comment>
<proteinExistence type="predicted"/>
<dbReference type="PANTHER" id="PTHR43649">
    <property type="entry name" value="ARABINOSE-BINDING PROTEIN-RELATED"/>
    <property type="match status" value="1"/>
</dbReference>
<organism evidence="2 3">
    <name type="scientific">Herpetosiphon gulosus</name>
    <dbReference type="NCBI Taxonomy" id="1973496"/>
    <lineage>
        <taxon>Bacteria</taxon>
        <taxon>Bacillati</taxon>
        <taxon>Chloroflexota</taxon>
        <taxon>Chloroflexia</taxon>
        <taxon>Herpetosiphonales</taxon>
        <taxon>Herpetosiphonaceae</taxon>
        <taxon>Herpetosiphon</taxon>
    </lineage>
</organism>
<keyword evidence="1" id="KW-0732">Signal</keyword>
<evidence type="ECO:0008006" key="4">
    <source>
        <dbReference type="Google" id="ProtNLM"/>
    </source>
</evidence>
<protein>
    <recommendedName>
        <fullName evidence="4">Extracellular solute-binding protein</fullName>
    </recommendedName>
</protein>